<dbReference type="EMBL" id="CP059732">
    <property type="protein sequence ID" value="QMW00974.1"/>
    <property type="molecule type" value="Genomic_DNA"/>
</dbReference>
<evidence type="ECO:0000259" key="2">
    <source>
        <dbReference type="PROSITE" id="PS50110"/>
    </source>
</evidence>
<keyword evidence="1" id="KW-0597">Phosphoprotein</keyword>
<dbReference type="AlphaFoldDB" id="A0A7G5GQ32"/>
<dbReference type="InterPro" id="IPR052893">
    <property type="entry name" value="TCS_response_regulator"/>
</dbReference>
<proteinExistence type="predicted"/>
<dbReference type="Gene3D" id="3.40.50.2300">
    <property type="match status" value="1"/>
</dbReference>
<dbReference type="Proteomes" id="UP000515369">
    <property type="component" value="Chromosome"/>
</dbReference>
<keyword evidence="4" id="KW-1185">Reference proteome</keyword>
<feature type="domain" description="Response regulatory" evidence="2">
    <location>
        <begin position="5"/>
        <end position="127"/>
    </location>
</feature>
<evidence type="ECO:0000313" key="3">
    <source>
        <dbReference type="EMBL" id="QMW00974.1"/>
    </source>
</evidence>
<sequence>MNSGPIIIVEDDEDDQFLLQRIFQELEVENPVHYFSNGQQVLDYLTTTDEIPFLILCDVNMPIMSGIELRKLISEHDTLSQKAIPFIYLSTDASLPIVENVYKDTIQGFFQKAVGYQAAKEQLYWILGYWQYCVFPHK</sequence>
<gene>
    <name evidence="3" type="ORF">H3H32_23755</name>
</gene>
<dbReference type="SMART" id="SM00448">
    <property type="entry name" value="REC"/>
    <property type="match status" value="1"/>
</dbReference>
<organism evidence="3 4">
    <name type="scientific">Spirosoma foliorum</name>
    <dbReference type="NCBI Taxonomy" id="2710596"/>
    <lineage>
        <taxon>Bacteria</taxon>
        <taxon>Pseudomonadati</taxon>
        <taxon>Bacteroidota</taxon>
        <taxon>Cytophagia</taxon>
        <taxon>Cytophagales</taxon>
        <taxon>Cytophagaceae</taxon>
        <taxon>Spirosoma</taxon>
    </lineage>
</organism>
<dbReference type="GO" id="GO:0000160">
    <property type="term" value="P:phosphorelay signal transduction system"/>
    <property type="evidence" value="ECO:0007669"/>
    <property type="project" value="InterPro"/>
</dbReference>
<accession>A0A7G5GQ32</accession>
<dbReference type="KEGG" id="sfol:H3H32_23755"/>
<feature type="modified residue" description="4-aspartylphosphate" evidence="1">
    <location>
        <position position="58"/>
    </location>
</feature>
<reference evidence="3 4" key="1">
    <citation type="submission" date="2020-07" db="EMBL/GenBank/DDBJ databases">
        <title>Spirosoma foliorum sp. nov., isolated from the leaves on the Nejang mountain Korea, Republic of.</title>
        <authorList>
            <person name="Ho H."/>
            <person name="Lee Y.-J."/>
            <person name="Nurcahyanto D.-A."/>
            <person name="Kim S.-G."/>
        </authorList>
    </citation>
    <scope>NUCLEOTIDE SEQUENCE [LARGE SCALE GENOMIC DNA]</scope>
    <source>
        <strain evidence="3 4">PL0136</strain>
    </source>
</reference>
<dbReference type="InterPro" id="IPR001789">
    <property type="entry name" value="Sig_transdc_resp-reg_receiver"/>
</dbReference>
<protein>
    <submittedName>
        <fullName evidence="3">Response regulator</fullName>
    </submittedName>
</protein>
<evidence type="ECO:0000313" key="4">
    <source>
        <dbReference type="Proteomes" id="UP000515369"/>
    </source>
</evidence>
<dbReference type="RefSeq" id="WP_182458087.1">
    <property type="nucleotide sequence ID" value="NZ_CP059732.1"/>
</dbReference>
<name>A0A7G5GQ32_9BACT</name>
<evidence type="ECO:0000256" key="1">
    <source>
        <dbReference type="PROSITE-ProRule" id="PRU00169"/>
    </source>
</evidence>
<dbReference type="PROSITE" id="PS50110">
    <property type="entry name" value="RESPONSE_REGULATORY"/>
    <property type="match status" value="1"/>
</dbReference>
<dbReference type="InterPro" id="IPR011006">
    <property type="entry name" value="CheY-like_superfamily"/>
</dbReference>
<dbReference type="SUPFAM" id="SSF52172">
    <property type="entry name" value="CheY-like"/>
    <property type="match status" value="1"/>
</dbReference>
<dbReference type="Pfam" id="PF00072">
    <property type="entry name" value="Response_reg"/>
    <property type="match status" value="1"/>
</dbReference>
<dbReference type="PANTHER" id="PTHR44520">
    <property type="entry name" value="RESPONSE REGULATOR RCP1-RELATED"/>
    <property type="match status" value="1"/>
</dbReference>
<dbReference type="PANTHER" id="PTHR44520:SF2">
    <property type="entry name" value="RESPONSE REGULATOR RCP1"/>
    <property type="match status" value="1"/>
</dbReference>